<dbReference type="GO" id="GO:0005634">
    <property type="term" value="C:nucleus"/>
    <property type="evidence" value="ECO:0007669"/>
    <property type="project" value="UniProtKB-SubCell"/>
</dbReference>
<evidence type="ECO:0000256" key="1">
    <source>
        <dbReference type="ARBA" id="ARBA00004123"/>
    </source>
</evidence>
<dbReference type="Pfam" id="PF02373">
    <property type="entry name" value="JmjC"/>
    <property type="match status" value="1"/>
</dbReference>
<dbReference type="SUPFAM" id="SSF51197">
    <property type="entry name" value="Clavaminate synthase-like"/>
    <property type="match status" value="1"/>
</dbReference>
<comment type="subcellular location">
    <subcellularLocation>
        <location evidence="1">Nucleus</location>
    </subcellularLocation>
</comment>
<feature type="domain" description="JmjC" evidence="3">
    <location>
        <begin position="117"/>
        <end position="296"/>
    </location>
</feature>
<organism evidence="4 5">
    <name type="scientific">Cyanidiococcus yangmingshanensis</name>
    <dbReference type="NCBI Taxonomy" id="2690220"/>
    <lineage>
        <taxon>Eukaryota</taxon>
        <taxon>Rhodophyta</taxon>
        <taxon>Bangiophyceae</taxon>
        <taxon>Cyanidiales</taxon>
        <taxon>Cyanidiaceae</taxon>
        <taxon>Cyanidiococcus</taxon>
    </lineage>
</organism>
<comment type="caution">
    <text evidence="4">The sequence shown here is derived from an EMBL/GenBank/DDBJ whole genome shotgun (WGS) entry which is preliminary data.</text>
</comment>
<dbReference type="SMART" id="SM00558">
    <property type="entry name" value="JmjC"/>
    <property type="match status" value="1"/>
</dbReference>
<evidence type="ECO:0000313" key="4">
    <source>
        <dbReference type="EMBL" id="KAF6004147.1"/>
    </source>
</evidence>
<keyword evidence="5" id="KW-1185">Reference proteome</keyword>
<protein>
    <recommendedName>
        <fullName evidence="3">JmjC domain-containing protein</fullName>
    </recommendedName>
</protein>
<name>A0A7J7INM6_9RHOD</name>
<gene>
    <name evidence="4" type="ORF">F1559_002578</name>
</gene>
<dbReference type="GO" id="GO:0034647">
    <property type="term" value="F:histone H3K4me/H3K4me2/H3K4me3 demethylase activity"/>
    <property type="evidence" value="ECO:0007669"/>
    <property type="project" value="TreeGrafter"/>
</dbReference>
<dbReference type="PANTHER" id="PTHR10694">
    <property type="entry name" value="LYSINE-SPECIFIC DEMETHYLASE"/>
    <property type="match status" value="1"/>
</dbReference>
<dbReference type="PANTHER" id="PTHR10694:SF113">
    <property type="entry name" value="PROTEIN JUMONJI"/>
    <property type="match status" value="1"/>
</dbReference>
<evidence type="ECO:0000256" key="2">
    <source>
        <dbReference type="ARBA" id="ARBA00023242"/>
    </source>
</evidence>
<dbReference type="OrthoDB" id="9547406at2759"/>
<dbReference type="AlphaFoldDB" id="A0A7J7INM6"/>
<dbReference type="InterPro" id="IPR003347">
    <property type="entry name" value="JmjC_dom"/>
</dbReference>
<dbReference type="Proteomes" id="UP000530660">
    <property type="component" value="Unassembled WGS sequence"/>
</dbReference>
<evidence type="ECO:0000313" key="5">
    <source>
        <dbReference type="Proteomes" id="UP000530660"/>
    </source>
</evidence>
<sequence>MTAAAYRDQALADHRQLVHWIESRLGEENTTIHDAAKKSALEALTCFQRRPLDERVSMLETCFWEALERGFDGHSGQTLYAIDVLGLPGGSTTSGGVPWLPAGIHAYTVEAITGVALCQKPTRAVERPPRPLSLLNFWPNAGGINEPMAYLGSTLSRFGLHVEDMHLCSLSMLWSGEPKVWYVVPAAFAQDLERLLAEKWSATHPDANAYLEVPSASISKDTVSALTSKSLLISPSALARHQIPVYRTVQRPGQLVLTMPRAYHCGFNCGWNLAEAVNWAPIGWLAYCRSAIAWERRFLKPGTVNDLMLVLVQALLELNGGNVPSWPCRNLNLVRRLLLPCIRWSRALDEWVRIHHRNGNRAGRCTGNQPICWIRCSTACLEAAKELSRWQHKLKLCGQPCWWKRSHQRAWETVMHTLTHGKIFRLQNLALLHVDECLSLEHHWWRDAICVSTLFCSTCRAACGTTFSICLSCLQYRGRSIQGIRCEEHLRLVCDHEHSSDGAVDAAEGLASFRGARMIQSVTCEGSDCQNLNWEMHSLPLLIVSHIPPRNVMRRMLRRWDDYACLAKQNRALGDVCVSDLQSIANESSQPFESVELERIAFVPDRAFMSESRNLGNYRYLQGCAIIRGDGMEVSSIQESER</sequence>
<evidence type="ECO:0000259" key="3">
    <source>
        <dbReference type="PROSITE" id="PS51184"/>
    </source>
</evidence>
<dbReference type="GO" id="GO:0000785">
    <property type="term" value="C:chromatin"/>
    <property type="evidence" value="ECO:0007669"/>
    <property type="project" value="TreeGrafter"/>
</dbReference>
<dbReference type="Gene3D" id="2.60.120.650">
    <property type="entry name" value="Cupin"/>
    <property type="match status" value="1"/>
</dbReference>
<reference evidence="4 5" key="1">
    <citation type="journal article" date="2020" name="J. Phycol.">
        <title>Comparative genome analysis reveals Cyanidiococcus gen. nov., a new extremophilic red algal genus sister to Cyanidioschyzon (Cyanidioschyzonaceae, Rhodophyta).</title>
        <authorList>
            <person name="Liu S.-L."/>
            <person name="Chiang Y.-R."/>
            <person name="Yoon H.S."/>
            <person name="Fu H.-Y."/>
        </authorList>
    </citation>
    <scope>NUCLEOTIDE SEQUENCE [LARGE SCALE GENOMIC DNA]</scope>
    <source>
        <strain evidence="4 5">THAL066</strain>
    </source>
</reference>
<dbReference type="PROSITE" id="PS51184">
    <property type="entry name" value="JMJC"/>
    <property type="match status" value="1"/>
</dbReference>
<dbReference type="EMBL" id="VWRR01000004">
    <property type="protein sequence ID" value="KAF6004147.1"/>
    <property type="molecule type" value="Genomic_DNA"/>
</dbReference>
<dbReference type="GO" id="GO:0010468">
    <property type="term" value="P:regulation of gene expression"/>
    <property type="evidence" value="ECO:0007669"/>
    <property type="project" value="TreeGrafter"/>
</dbReference>
<proteinExistence type="predicted"/>
<accession>A0A7J7INM6</accession>
<keyword evidence="2" id="KW-0539">Nucleus</keyword>